<feature type="active site" description="Nucleophile" evidence="3">
    <location>
        <position position="420"/>
    </location>
</feature>
<dbReference type="PRINTS" id="PR00131">
    <property type="entry name" value="GLHYDRLASE1"/>
</dbReference>
<comment type="similarity">
    <text evidence="1 4">Belongs to the glycosyl hydrolase 1 family.</text>
</comment>
<name>A0ABZ2T597_9ENTE</name>
<evidence type="ECO:0000256" key="3">
    <source>
        <dbReference type="PROSITE-ProRule" id="PRU10055"/>
    </source>
</evidence>
<evidence type="ECO:0000313" key="5">
    <source>
        <dbReference type="EMBL" id="WYJ86557.1"/>
    </source>
</evidence>
<dbReference type="EMBL" id="CP147248">
    <property type="protein sequence ID" value="WYJ86557.1"/>
    <property type="molecule type" value="Genomic_DNA"/>
</dbReference>
<gene>
    <name evidence="5" type="ORF">A5866_001641</name>
</gene>
<dbReference type="InterPro" id="IPR018120">
    <property type="entry name" value="Glyco_hydro_1_AS"/>
</dbReference>
<keyword evidence="2" id="KW-0326">Glycosidase</keyword>
<keyword evidence="6" id="KW-1185">Reference proteome</keyword>
<accession>A0ABZ2T597</accession>
<dbReference type="Gene3D" id="3.20.20.80">
    <property type="entry name" value="Glycosidases"/>
    <property type="match status" value="1"/>
</dbReference>
<proteinExistence type="inferred from homology"/>
<dbReference type="PROSITE" id="PS00572">
    <property type="entry name" value="GLYCOSYL_HYDROL_F1_1"/>
    <property type="match status" value="1"/>
</dbReference>
<keyword evidence="2" id="KW-0378">Hydrolase</keyword>
<evidence type="ECO:0000313" key="6">
    <source>
        <dbReference type="Proteomes" id="UP000195080"/>
    </source>
</evidence>
<evidence type="ECO:0000256" key="2">
    <source>
        <dbReference type="ARBA" id="ARBA00023295"/>
    </source>
</evidence>
<reference evidence="6" key="1">
    <citation type="submission" date="2017-05" db="EMBL/GenBank/DDBJ databases">
        <title>The Genome Sequence of EEnterococcus faecalis 9F2_4866.</title>
        <authorList>
            <consortium name="The Broad Institute Genomics Platform"/>
            <consortium name="The Broad Institute Genomic Center for Infectious Diseases"/>
            <person name="Earl A."/>
            <person name="Manson A."/>
            <person name="Schwartman J."/>
            <person name="Gilmore M."/>
            <person name="Abouelleil A."/>
            <person name="Cao P."/>
            <person name="Chapman S."/>
            <person name="Cusick C."/>
            <person name="Shea T."/>
            <person name="Young S."/>
            <person name="Neafsey D."/>
            <person name="Nusbaum C."/>
            <person name="Birren B."/>
        </authorList>
    </citation>
    <scope>NUCLEOTIDE SEQUENCE [LARGE SCALE GENOMIC DNA]</scope>
    <source>
        <strain evidence="6">12C11_DIV0727</strain>
    </source>
</reference>
<protein>
    <submittedName>
        <fullName evidence="5">6-phospho-beta-glucosidase</fullName>
    </submittedName>
</protein>
<dbReference type="PANTHER" id="PTHR10353">
    <property type="entry name" value="GLYCOSYL HYDROLASE"/>
    <property type="match status" value="1"/>
</dbReference>
<evidence type="ECO:0000256" key="4">
    <source>
        <dbReference type="RuleBase" id="RU003690"/>
    </source>
</evidence>
<dbReference type="PANTHER" id="PTHR10353:SF296">
    <property type="entry name" value="6-PHOSPHO-BETA-GLUCOSIDASE"/>
    <property type="match status" value="1"/>
</dbReference>
<dbReference type="Pfam" id="PF00232">
    <property type="entry name" value="Glyco_hydro_1"/>
    <property type="match status" value="1"/>
</dbReference>
<sequence>MRMIRQIFGIETAYKYSIIEMYLKISAYKNILFDTETLFLRIERDNMQAQTGFLWGGAISAAQTEGNYLADGRKMSNFDYLPLNDKRLKPVYLDQKHSILNPEKQEIYPSRTAIDFYHTFKEDIKLLSELGINSFRFSISWSRIFPTGEETEPNQKGLDFYDQILCELEKYQIEPIVTISHFDLPFHLVEKYNGWQSRKVVDLYVYYAKTIMTYFKERIKYWIPFNEMNMVLHIPFIGGGITFNSKENPLQIQYQAGHHQLLANALTIKAGKEINPSAQFGAMLAAGKTYAYTCDPEDVFAALKSERENLLFSDVQVFGEYPKFTTNFFEENHIQLNVIEQDKYVLKENTVDFVSFSYYSSACTSANQEGLEKVATNGFLTVKNPYLPESNSVWQNDPLGLRITLNQLYDRYRKPLFIVENGLGTQDVLNGQKIDDEYRIDYLKGHIQNLLLALNEDGVDLIGYMMWGIIDLTSVSEGRISKRYGVIYVDLDDEGKGTGNRLKKASYDWYQEVVKTNGAAAFNDQ</sequence>
<dbReference type="InterPro" id="IPR017853">
    <property type="entry name" value="GH"/>
</dbReference>
<evidence type="ECO:0000256" key="1">
    <source>
        <dbReference type="ARBA" id="ARBA00010838"/>
    </source>
</evidence>
<organism evidence="5 6">
    <name type="scientific">Candidatus Enterococcus lemimoniae</name>
    <dbReference type="NCBI Taxonomy" id="1834167"/>
    <lineage>
        <taxon>Bacteria</taxon>
        <taxon>Bacillati</taxon>
        <taxon>Bacillota</taxon>
        <taxon>Bacilli</taxon>
        <taxon>Lactobacillales</taxon>
        <taxon>Enterococcaceae</taxon>
        <taxon>Enterococcus</taxon>
    </lineage>
</organism>
<dbReference type="SUPFAM" id="SSF51445">
    <property type="entry name" value="(Trans)glycosidases"/>
    <property type="match status" value="1"/>
</dbReference>
<dbReference type="Proteomes" id="UP000195080">
    <property type="component" value="Chromosome"/>
</dbReference>
<dbReference type="InterPro" id="IPR001360">
    <property type="entry name" value="Glyco_hydro_1"/>
</dbReference>